<evidence type="ECO:0008006" key="4">
    <source>
        <dbReference type="Google" id="ProtNLM"/>
    </source>
</evidence>
<protein>
    <recommendedName>
        <fullName evidence="4">Band 7 domain-containing protein</fullName>
    </recommendedName>
</protein>
<sequence length="325" mass="37080">MWSAIAIIVVLIILFLLYEFRLRKPDQLVLYESDGKIILRKGRFYPRHLSLVLPRTIHSVQLNIDSTAKGNLDIKIKMTLSVALSLDNIHKLIKAGGWNTKAVEKATKELEILIESLVREFTEKFEIEELSGEKIYEYLNKKTDISKDKFGLEIVSISIQLIEILDSKIADAIKQQESARILEQTEELNQKARIAAAKAKFKAEEEIALMENQLEMKKFELKNKEIEKEAEIAEKRVKEELKRKQMQLEFESKELELLKNNPELLLLTPQAARLAEASQTLKNARTVVSLSSADLPQGSELAGLFQNLLHNLTGSRKKNSEGKTE</sequence>
<keyword evidence="3" id="KW-1185">Reference proteome</keyword>
<evidence type="ECO:0000313" key="3">
    <source>
        <dbReference type="Proteomes" id="UP000009011"/>
    </source>
</evidence>
<dbReference type="HOGENOM" id="CLU_867869_0_0_10"/>
<feature type="coiled-coil region" evidence="1">
    <location>
        <begin position="207"/>
        <end position="261"/>
    </location>
</feature>
<evidence type="ECO:0000313" key="2">
    <source>
        <dbReference type="EMBL" id="AFN73970.1"/>
    </source>
</evidence>
<proteinExistence type="predicted"/>
<dbReference type="STRING" id="1191523.MROS_0728"/>
<dbReference type="OrthoDB" id="10005406at2"/>
<name>I6Z4B9_MELRP</name>
<keyword evidence="1" id="KW-0175">Coiled coil</keyword>
<dbReference type="eggNOG" id="ENOG5033RGN">
    <property type="taxonomic scope" value="Bacteria"/>
</dbReference>
<dbReference type="AlphaFoldDB" id="I6Z4B9"/>
<dbReference type="Proteomes" id="UP000009011">
    <property type="component" value="Chromosome"/>
</dbReference>
<accession>I6Z4B9</accession>
<reference evidence="2 3" key="1">
    <citation type="journal article" date="2013" name="PLoS ONE">
        <title>Genomic analysis of Melioribacter roseus, facultatively anaerobic organotrophic bacterium representing a novel deep lineage within Bacteriodetes/Chlorobi group.</title>
        <authorList>
            <person name="Kadnikov V.V."/>
            <person name="Mardanov A.V."/>
            <person name="Podosokorskaya O.A."/>
            <person name="Gavrilov S.N."/>
            <person name="Kublanov I.V."/>
            <person name="Beletsky A.V."/>
            <person name="Bonch-Osmolovskaya E.A."/>
            <person name="Ravin N.V."/>
        </authorList>
    </citation>
    <scope>NUCLEOTIDE SEQUENCE [LARGE SCALE GENOMIC DNA]</scope>
    <source>
        <strain evidence="3">JCM 17771 / P3M-2</strain>
    </source>
</reference>
<gene>
    <name evidence="2" type="ordered locus">MROS_0728</name>
</gene>
<dbReference type="EMBL" id="CP003557">
    <property type="protein sequence ID" value="AFN73970.1"/>
    <property type="molecule type" value="Genomic_DNA"/>
</dbReference>
<evidence type="ECO:0000256" key="1">
    <source>
        <dbReference type="SAM" id="Coils"/>
    </source>
</evidence>
<organism evidence="2 3">
    <name type="scientific">Melioribacter roseus (strain DSM 23840 / JCM 17771 / VKM B-2668 / P3M-2)</name>
    <dbReference type="NCBI Taxonomy" id="1191523"/>
    <lineage>
        <taxon>Bacteria</taxon>
        <taxon>Pseudomonadati</taxon>
        <taxon>Ignavibacteriota</taxon>
        <taxon>Ignavibacteria</taxon>
        <taxon>Ignavibacteriales</taxon>
        <taxon>Melioribacteraceae</taxon>
        <taxon>Melioribacter</taxon>
    </lineage>
</organism>
<dbReference type="RefSeq" id="WP_014855406.1">
    <property type="nucleotide sequence ID" value="NC_018178.1"/>
</dbReference>
<dbReference type="KEGG" id="mro:MROS_0728"/>